<keyword evidence="1" id="KW-0472">Membrane</keyword>
<organism evidence="2 3">
    <name type="scientific">Vibrio harveyi</name>
    <name type="common">Beneckea harveyi</name>
    <dbReference type="NCBI Taxonomy" id="669"/>
    <lineage>
        <taxon>Bacteria</taxon>
        <taxon>Pseudomonadati</taxon>
        <taxon>Pseudomonadota</taxon>
        <taxon>Gammaproteobacteria</taxon>
        <taxon>Vibrionales</taxon>
        <taxon>Vibrionaceae</taxon>
        <taxon>Vibrio</taxon>
    </lineage>
</organism>
<dbReference type="EMBL" id="QOUW02000274">
    <property type="protein sequence ID" value="RIV98841.1"/>
    <property type="molecule type" value="Genomic_DNA"/>
</dbReference>
<name>A0A8B3DBB4_VIBHA</name>
<keyword evidence="1" id="KW-1133">Transmembrane helix</keyword>
<dbReference type="Proteomes" id="UP000253437">
    <property type="component" value="Unassembled WGS sequence"/>
</dbReference>
<feature type="transmembrane region" description="Helical" evidence="1">
    <location>
        <begin position="59"/>
        <end position="83"/>
    </location>
</feature>
<evidence type="ECO:0000313" key="3">
    <source>
        <dbReference type="Proteomes" id="UP000253437"/>
    </source>
</evidence>
<gene>
    <name evidence="2" type="ORF">DS957_028515</name>
</gene>
<protein>
    <submittedName>
        <fullName evidence="2">Uncharacterized protein</fullName>
    </submittedName>
</protein>
<reference evidence="2 3" key="1">
    <citation type="submission" date="2018-08" db="EMBL/GenBank/DDBJ databases">
        <title>Vibrio harveyi strains pathogenic to white snook Centropomus viridis Lockington (1877) and potential probiotic bacteria.</title>
        <authorList>
            <person name="Soto-Rodriguez S."/>
            <person name="Gomez-Gil B."/>
            <person name="Lozano-Olvera R."/>
        </authorList>
    </citation>
    <scope>NUCLEOTIDE SEQUENCE [LARGE SCALE GENOMIC DNA]</scope>
    <source>
        <strain evidence="2 3">CAIM 1508</strain>
    </source>
</reference>
<keyword evidence="1" id="KW-0812">Transmembrane</keyword>
<accession>A0A8B3DBB4</accession>
<evidence type="ECO:0000313" key="2">
    <source>
        <dbReference type="EMBL" id="RIV98841.1"/>
    </source>
</evidence>
<comment type="caution">
    <text evidence="2">The sequence shown here is derived from an EMBL/GenBank/DDBJ whole genome shotgun (WGS) entry which is preliminary data.</text>
</comment>
<proteinExistence type="predicted"/>
<evidence type="ECO:0000256" key="1">
    <source>
        <dbReference type="SAM" id="Phobius"/>
    </source>
</evidence>
<sequence length="89" mass="9680">MGRESGSIGCLVLSLSVKEDSNNGQGANTFGTSTDLDRLLSLFPSKSTKIKKPTKSRTLAMGFGFCYSFIPTCCILLKNNFIYMLKGND</sequence>
<dbReference type="AlphaFoldDB" id="A0A8B3DBB4"/>